<dbReference type="Pfam" id="PF08282">
    <property type="entry name" value="Hydrolase_3"/>
    <property type="match status" value="1"/>
</dbReference>
<proteinExistence type="predicted"/>
<dbReference type="InterPro" id="IPR036412">
    <property type="entry name" value="HAD-like_sf"/>
</dbReference>
<comment type="caution">
    <text evidence="1">The sequence shown here is derived from an EMBL/GenBank/DDBJ whole genome shotgun (WGS) entry which is preliminary data.</text>
</comment>
<dbReference type="OrthoDB" id="3180855at2"/>
<dbReference type="EMBL" id="SDMQ01000018">
    <property type="protein sequence ID" value="TBT82734.1"/>
    <property type="molecule type" value="Genomic_DNA"/>
</dbReference>
<dbReference type="GO" id="GO:0005829">
    <property type="term" value="C:cytosol"/>
    <property type="evidence" value="ECO:0007669"/>
    <property type="project" value="TreeGrafter"/>
</dbReference>
<dbReference type="PANTHER" id="PTHR10000">
    <property type="entry name" value="PHOSPHOSERINE PHOSPHATASE"/>
    <property type="match status" value="1"/>
</dbReference>
<dbReference type="NCBIfam" id="TIGR01484">
    <property type="entry name" value="HAD-SF-IIB"/>
    <property type="match status" value="1"/>
</dbReference>
<sequence length="275" mass="28664">MSDVRLIATDLDGTLLDPSGRIAEAEAEAVRAASQAGIVVVVATGRPLRWLDVLAPIADADPLVVACNGAVVYDLHADTVVRSHTLDVPLIGALAHDLRGALPGLLFALEEGRRFSTEDAWAYHLPDASRSLAQEESVTRRGAWACVLAEAGDVVKFLALHPDADPDDLLAAATDVLGGRAEVTHSVTAGRRALLEMSAPGISKAATIAELAAERGITPAQVAAFGDMPNDLAMLEYAGMPYVMANGHPALLERFAVIGSNAEGGVGAQIRRLLG</sequence>
<dbReference type="GO" id="GO:0016791">
    <property type="term" value="F:phosphatase activity"/>
    <property type="evidence" value="ECO:0007669"/>
    <property type="project" value="TreeGrafter"/>
</dbReference>
<evidence type="ECO:0000313" key="1">
    <source>
        <dbReference type="EMBL" id="TBT82734.1"/>
    </source>
</evidence>
<reference evidence="1 2" key="1">
    <citation type="submission" date="2019-01" db="EMBL/GenBank/DDBJ databases">
        <title>Lactibacter flavus gen. nov., sp. nov., a novel bacterium of the family Propionibacteriaceae isolated from raw milk and dairy products.</title>
        <authorList>
            <person name="Huptas C."/>
            <person name="Wenning M."/>
            <person name="Breitenwieser F."/>
            <person name="Doll E."/>
            <person name="Von Neubeck M."/>
            <person name="Busse H.-J."/>
            <person name="Scherer S."/>
        </authorList>
    </citation>
    <scope>NUCLEOTIDE SEQUENCE [LARGE SCALE GENOMIC DNA]</scope>
    <source>
        <strain evidence="1 2">KCTC 33808</strain>
    </source>
</reference>
<keyword evidence="2" id="KW-1185">Reference proteome</keyword>
<dbReference type="PANTHER" id="PTHR10000:SF8">
    <property type="entry name" value="HAD SUPERFAMILY HYDROLASE-LIKE, TYPE 3"/>
    <property type="match status" value="1"/>
</dbReference>
<dbReference type="SUPFAM" id="SSF56784">
    <property type="entry name" value="HAD-like"/>
    <property type="match status" value="1"/>
</dbReference>
<gene>
    <name evidence="1" type="ORF">ET989_13660</name>
</gene>
<dbReference type="Proteomes" id="UP000292373">
    <property type="component" value="Unassembled WGS sequence"/>
</dbReference>
<evidence type="ECO:0000313" key="2">
    <source>
        <dbReference type="Proteomes" id="UP000292373"/>
    </source>
</evidence>
<dbReference type="Gene3D" id="3.30.1240.10">
    <property type="match status" value="1"/>
</dbReference>
<dbReference type="InterPro" id="IPR006379">
    <property type="entry name" value="HAD-SF_hydro_IIB"/>
</dbReference>
<dbReference type="RefSeq" id="WP_131169913.1">
    <property type="nucleotide sequence ID" value="NZ_SDMQ01000018.1"/>
</dbReference>
<dbReference type="GO" id="GO:0000287">
    <property type="term" value="F:magnesium ion binding"/>
    <property type="evidence" value="ECO:0007669"/>
    <property type="project" value="TreeGrafter"/>
</dbReference>
<dbReference type="InterPro" id="IPR023214">
    <property type="entry name" value="HAD_sf"/>
</dbReference>
<protein>
    <submittedName>
        <fullName evidence="1">HAD family phosphatase</fullName>
    </submittedName>
</protein>
<dbReference type="Gene3D" id="3.40.50.1000">
    <property type="entry name" value="HAD superfamily/HAD-like"/>
    <property type="match status" value="1"/>
</dbReference>
<name>A0A4Q9KB69_9ACTN</name>
<organism evidence="1 2">
    <name type="scientific">Propioniciclava sinopodophylli</name>
    <dbReference type="NCBI Taxonomy" id="1837344"/>
    <lineage>
        <taxon>Bacteria</taxon>
        <taxon>Bacillati</taxon>
        <taxon>Actinomycetota</taxon>
        <taxon>Actinomycetes</taxon>
        <taxon>Propionibacteriales</taxon>
        <taxon>Propionibacteriaceae</taxon>
        <taxon>Propioniciclava</taxon>
    </lineage>
</organism>
<dbReference type="AlphaFoldDB" id="A0A4Q9KB69"/>
<accession>A0A4Q9KB69</accession>